<protein>
    <submittedName>
        <fullName evidence="2">Retrovirus-related Pol polyprotein from transposon TNT 1-94</fullName>
    </submittedName>
</protein>
<accession>A0A6L2NK18</accession>
<feature type="compositionally biased region" description="Basic residues" evidence="1">
    <location>
        <begin position="291"/>
        <end position="302"/>
    </location>
</feature>
<reference evidence="2" key="1">
    <citation type="journal article" date="2019" name="Sci. Rep.">
        <title>Draft genome of Tanacetum cinerariifolium, the natural source of mosquito coil.</title>
        <authorList>
            <person name="Yamashiro T."/>
            <person name="Shiraishi A."/>
            <person name="Satake H."/>
            <person name="Nakayama K."/>
        </authorList>
    </citation>
    <scope>NUCLEOTIDE SEQUENCE</scope>
</reference>
<dbReference type="AlphaFoldDB" id="A0A6L2NK18"/>
<evidence type="ECO:0000256" key="1">
    <source>
        <dbReference type="SAM" id="MobiDB-lite"/>
    </source>
</evidence>
<name>A0A6L2NK18_TANCI</name>
<dbReference type="EMBL" id="BKCJ010009346">
    <property type="protein sequence ID" value="GEU86543.1"/>
    <property type="molecule type" value="Genomic_DNA"/>
</dbReference>
<feature type="compositionally biased region" description="Basic and acidic residues" evidence="1">
    <location>
        <begin position="315"/>
        <end position="330"/>
    </location>
</feature>
<organism evidence="2">
    <name type="scientific">Tanacetum cinerariifolium</name>
    <name type="common">Dalmatian daisy</name>
    <name type="synonym">Chrysanthemum cinerariifolium</name>
    <dbReference type="NCBI Taxonomy" id="118510"/>
    <lineage>
        <taxon>Eukaryota</taxon>
        <taxon>Viridiplantae</taxon>
        <taxon>Streptophyta</taxon>
        <taxon>Embryophyta</taxon>
        <taxon>Tracheophyta</taxon>
        <taxon>Spermatophyta</taxon>
        <taxon>Magnoliopsida</taxon>
        <taxon>eudicotyledons</taxon>
        <taxon>Gunneridae</taxon>
        <taxon>Pentapetalae</taxon>
        <taxon>asterids</taxon>
        <taxon>campanulids</taxon>
        <taxon>Asterales</taxon>
        <taxon>Asteraceae</taxon>
        <taxon>Asteroideae</taxon>
        <taxon>Anthemideae</taxon>
        <taxon>Anthemidinae</taxon>
        <taxon>Tanacetum</taxon>
    </lineage>
</organism>
<sequence length="381" mass="42417">MVPPNNFGPDLNGKAVNDTQYRGNVLLVLVSCYEIKSQLTDYDIMYEKFIRHHILKGDIELHFIPTQYQLADIFTKPLDDPTFKRLIVELGGLRGDIGITSFKNALRVSPPSITIVRPWFATKGYSGEITKKRTLKKSFLPLRWRLLMGQIIQCLGGKTSGLYQISNKEATILYCLANGVHVDYAKLIWEDLIHKLTKKTKEKIVPYPRVIFLLLEHMMPKYDNKELTINPTQVFSVHNWTLKPNQPEEPPFTTHIKAICNLDVLVDSKATKPSSQTEEVPQAKKPGAKSGLRRKQSSKHTSKSNTEASKSKTSQSEKDTQSSSTKDKSPSHPSPPTLVVGEMHIVAQQAAGGPTSLGDTGKEGAHLQLNSGIGNGYSKKG</sequence>
<proteinExistence type="predicted"/>
<evidence type="ECO:0000313" key="2">
    <source>
        <dbReference type="EMBL" id="GEU86543.1"/>
    </source>
</evidence>
<gene>
    <name evidence="2" type="ORF">Tci_058521</name>
</gene>
<feature type="region of interest" description="Disordered" evidence="1">
    <location>
        <begin position="270"/>
        <end position="381"/>
    </location>
</feature>
<comment type="caution">
    <text evidence="2">The sequence shown here is derived from an EMBL/GenBank/DDBJ whole genome shotgun (WGS) entry which is preliminary data.</text>
</comment>